<accession>A0A1G7GZE0</accession>
<dbReference type="EMBL" id="FNBA01000003">
    <property type="protein sequence ID" value="SDE93542.1"/>
    <property type="molecule type" value="Genomic_DNA"/>
</dbReference>
<dbReference type="Pfam" id="PF11322">
    <property type="entry name" value="DUF3124"/>
    <property type="match status" value="1"/>
</dbReference>
<dbReference type="AlphaFoldDB" id="A0A1G7GZE0"/>
<keyword evidence="2" id="KW-1185">Reference proteome</keyword>
<evidence type="ECO:0000313" key="1">
    <source>
        <dbReference type="EMBL" id="SDE93542.1"/>
    </source>
</evidence>
<gene>
    <name evidence="1" type="ORF">SAMN05421855_103421</name>
</gene>
<dbReference type="InterPro" id="IPR021471">
    <property type="entry name" value="DUF3124"/>
</dbReference>
<evidence type="ECO:0008006" key="3">
    <source>
        <dbReference type="Google" id="ProtNLM"/>
    </source>
</evidence>
<dbReference type="PROSITE" id="PS51257">
    <property type="entry name" value="PROKAR_LIPOPROTEIN"/>
    <property type="match status" value="1"/>
</dbReference>
<reference evidence="1 2" key="1">
    <citation type="submission" date="2016-10" db="EMBL/GenBank/DDBJ databases">
        <authorList>
            <person name="de Groot N.N."/>
        </authorList>
    </citation>
    <scope>NUCLEOTIDE SEQUENCE [LARGE SCALE GENOMIC DNA]</scope>
    <source>
        <strain evidence="1 2">DSM 16195</strain>
    </source>
</reference>
<proteinExistence type="predicted"/>
<sequence>MKQIVALLLLITSVISCVEPEKSSEIHTENWSKRSVEIPKKDSLEVGKSYLSIYSQIYSLSEKRTHNLTVMVSLRNTSDSDTIYVSKANHYDTHGESIREYIKSPIYLAPMETAEIIIDEKDTSGGTGGNFIFEWYTPKDVAEPLFEGLMSSTMGKQGLSFITQAIRIK</sequence>
<evidence type="ECO:0000313" key="2">
    <source>
        <dbReference type="Proteomes" id="UP000199321"/>
    </source>
</evidence>
<dbReference type="RefSeq" id="WP_093144563.1">
    <property type="nucleotide sequence ID" value="NZ_BMWO01000005.1"/>
</dbReference>
<dbReference type="OrthoDB" id="283474at2"/>
<organism evidence="1 2">
    <name type="scientific">Ulvibacter litoralis</name>
    <dbReference type="NCBI Taxonomy" id="227084"/>
    <lineage>
        <taxon>Bacteria</taxon>
        <taxon>Pseudomonadati</taxon>
        <taxon>Bacteroidota</taxon>
        <taxon>Flavobacteriia</taxon>
        <taxon>Flavobacteriales</taxon>
        <taxon>Flavobacteriaceae</taxon>
        <taxon>Ulvibacter</taxon>
    </lineage>
</organism>
<dbReference type="Proteomes" id="UP000199321">
    <property type="component" value="Unassembled WGS sequence"/>
</dbReference>
<dbReference type="STRING" id="227084.SAMN05421855_103421"/>
<protein>
    <recommendedName>
        <fullName evidence="3">DUF3124 domain-containing protein</fullName>
    </recommendedName>
</protein>
<name>A0A1G7GZE0_9FLAO</name>